<protein>
    <submittedName>
        <fullName evidence="1">Uncharacterized protein</fullName>
    </submittedName>
</protein>
<sequence length="114" mass="12994">MDLCNPEEQHSSKTMVKLSPPRKVNVTLLAQSRKMVYDVYCFMKKDAAKQNCIMTKNQIMARTSEATQISVSTIRRILQEAKTSDIFKTPGTVRKRTKPITDLAQSDKEIVKQC</sequence>
<reference evidence="1" key="1">
    <citation type="journal article" date="2013" name="BMC Genomics">
        <title>Unscrambling butterfly oogenesis.</title>
        <authorList>
            <person name="Carter J.M."/>
            <person name="Baker S.C."/>
            <person name="Pink R."/>
            <person name="Carter D.R."/>
            <person name="Collins A."/>
            <person name="Tomlin J."/>
            <person name="Gibbs M."/>
            <person name="Breuker C.J."/>
        </authorList>
    </citation>
    <scope>NUCLEOTIDE SEQUENCE</scope>
    <source>
        <tissue evidence="1">Ovary</tissue>
    </source>
</reference>
<evidence type="ECO:0000313" key="1">
    <source>
        <dbReference type="EMBL" id="JAA83278.1"/>
    </source>
</evidence>
<proteinExistence type="predicted"/>
<organism evidence="1">
    <name type="scientific">Pararge aegeria</name>
    <name type="common">speckled wood butterfly</name>
    <dbReference type="NCBI Taxonomy" id="116150"/>
    <lineage>
        <taxon>Eukaryota</taxon>
        <taxon>Metazoa</taxon>
        <taxon>Ecdysozoa</taxon>
        <taxon>Arthropoda</taxon>
        <taxon>Hexapoda</taxon>
        <taxon>Insecta</taxon>
        <taxon>Pterygota</taxon>
        <taxon>Neoptera</taxon>
        <taxon>Endopterygota</taxon>
        <taxon>Lepidoptera</taxon>
        <taxon>Glossata</taxon>
        <taxon>Ditrysia</taxon>
        <taxon>Papilionoidea</taxon>
        <taxon>Nymphalidae</taxon>
        <taxon>Satyrinae</taxon>
        <taxon>Satyrini</taxon>
        <taxon>Parargina</taxon>
        <taxon>Pararge</taxon>
    </lineage>
</organism>
<dbReference type="EMBL" id="GAIX01009282">
    <property type="protein sequence ID" value="JAA83278.1"/>
    <property type="molecule type" value="Transcribed_RNA"/>
</dbReference>
<reference evidence="1" key="2">
    <citation type="submission" date="2013-05" db="EMBL/GenBank/DDBJ databases">
        <authorList>
            <person name="Carter J.-M."/>
            <person name="Baker S.C."/>
            <person name="Pink R."/>
            <person name="Carter D.R.F."/>
            <person name="Collins A."/>
            <person name="Tomlin J."/>
            <person name="Gibbs M."/>
            <person name="Breuker C.J."/>
        </authorList>
    </citation>
    <scope>NUCLEOTIDE SEQUENCE</scope>
    <source>
        <tissue evidence="1">Ovary</tissue>
    </source>
</reference>
<accession>S4P3Y7</accession>
<feature type="non-terminal residue" evidence="1">
    <location>
        <position position="114"/>
    </location>
</feature>
<dbReference type="AlphaFoldDB" id="S4P3Y7"/>
<name>S4P3Y7_9NEOP</name>